<dbReference type="InterPro" id="IPR005543">
    <property type="entry name" value="PASTA_dom"/>
</dbReference>
<keyword evidence="4" id="KW-1185">Reference proteome</keyword>
<protein>
    <recommendedName>
        <fullName evidence="2">PASTA domain-containing protein</fullName>
    </recommendedName>
</protein>
<feature type="compositionally biased region" description="Basic and acidic residues" evidence="1">
    <location>
        <begin position="129"/>
        <end position="141"/>
    </location>
</feature>
<reference evidence="3 4" key="2">
    <citation type="submission" date="2020-03" db="EMBL/GenBank/DDBJ databases">
        <authorList>
            <person name="Ichikawa N."/>
            <person name="Kimura A."/>
            <person name="Kitahashi Y."/>
            <person name="Uohara A."/>
        </authorList>
    </citation>
    <scope>NUCLEOTIDE SEQUENCE [LARGE SCALE GENOMIC DNA]</scope>
    <source>
        <strain evidence="3 4">NBRC 105367</strain>
    </source>
</reference>
<gene>
    <name evidence="3" type="ORF">Psuf_045890</name>
</gene>
<evidence type="ECO:0000259" key="2">
    <source>
        <dbReference type="PROSITE" id="PS51178"/>
    </source>
</evidence>
<proteinExistence type="predicted"/>
<dbReference type="Pfam" id="PF03793">
    <property type="entry name" value="PASTA"/>
    <property type="match status" value="1"/>
</dbReference>
<name>A0A6F8YML3_9ACTN</name>
<evidence type="ECO:0000313" key="4">
    <source>
        <dbReference type="Proteomes" id="UP000503011"/>
    </source>
</evidence>
<dbReference type="EMBL" id="AP022871">
    <property type="protein sequence ID" value="BCB87276.1"/>
    <property type="molecule type" value="Genomic_DNA"/>
</dbReference>
<sequence>MAVAGILADPDWPETTANMSHDIVNPAVYETLADIMRGKPRQDFPRPSEKLAYGQQRSIPDVTCQPVDAAKSTLESQGFRVEINAEPVGSACPAGSVARTEPAGRTIDGGLVVLRTSNGVAGTPTASPPRDRRDRREEWPARKRVSAKKGRREEEEPKKRRPVEWPPGGARRRCAGRLSASGTTRLQPNGIPRRQFGEARGHWTHRQSSQRPTPTWCSGAGSGPHHTQSRSRLGSTSRPG</sequence>
<feature type="domain" description="PASTA" evidence="2">
    <location>
        <begin position="54"/>
        <end position="118"/>
    </location>
</feature>
<dbReference type="CDD" id="cd06577">
    <property type="entry name" value="PASTA_pknB"/>
    <property type="match status" value="1"/>
</dbReference>
<dbReference type="KEGG" id="psuu:Psuf_045890"/>
<dbReference type="SMART" id="SM00740">
    <property type="entry name" value="PASTA"/>
    <property type="match status" value="1"/>
</dbReference>
<feature type="region of interest" description="Disordered" evidence="1">
    <location>
        <begin position="115"/>
        <end position="240"/>
    </location>
</feature>
<organism evidence="3 4">
    <name type="scientific">Phytohabitans suffuscus</name>
    <dbReference type="NCBI Taxonomy" id="624315"/>
    <lineage>
        <taxon>Bacteria</taxon>
        <taxon>Bacillati</taxon>
        <taxon>Actinomycetota</taxon>
        <taxon>Actinomycetes</taxon>
        <taxon>Micromonosporales</taxon>
        <taxon>Micromonosporaceae</taxon>
    </lineage>
</organism>
<accession>A0A6F8YML3</accession>
<feature type="compositionally biased region" description="Polar residues" evidence="1">
    <location>
        <begin position="206"/>
        <end position="216"/>
    </location>
</feature>
<dbReference type="PROSITE" id="PS51178">
    <property type="entry name" value="PASTA"/>
    <property type="match status" value="1"/>
</dbReference>
<evidence type="ECO:0000313" key="3">
    <source>
        <dbReference type="EMBL" id="BCB87276.1"/>
    </source>
</evidence>
<evidence type="ECO:0000256" key="1">
    <source>
        <dbReference type="SAM" id="MobiDB-lite"/>
    </source>
</evidence>
<dbReference type="AlphaFoldDB" id="A0A6F8YML3"/>
<feature type="compositionally biased region" description="Polar residues" evidence="1">
    <location>
        <begin position="230"/>
        <end position="240"/>
    </location>
</feature>
<reference evidence="3 4" key="1">
    <citation type="submission" date="2020-03" db="EMBL/GenBank/DDBJ databases">
        <title>Whole genome shotgun sequence of Phytohabitans suffuscus NBRC 105367.</title>
        <authorList>
            <person name="Komaki H."/>
            <person name="Tamura T."/>
        </authorList>
    </citation>
    <scope>NUCLEOTIDE SEQUENCE [LARGE SCALE GENOMIC DNA]</scope>
    <source>
        <strain evidence="3 4">NBRC 105367</strain>
    </source>
</reference>
<dbReference type="Proteomes" id="UP000503011">
    <property type="component" value="Chromosome"/>
</dbReference>
<dbReference type="Gene3D" id="3.30.10.20">
    <property type="match status" value="1"/>
</dbReference>